<name>A0ABT9RCX8_9ACTN</name>
<dbReference type="Proteomes" id="UP001230426">
    <property type="component" value="Unassembled WGS sequence"/>
</dbReference>
<evidence type="ECO:0008006" key="3">
    <source>
        <dbReference type="Google" id="ProtNLM"/>
    </source>
</evidence>
<gene>
    <name evidence="1" type="ORF">J2S55_005895</name>
</gene>
<proteinExistence type="predicted"/>
<comment type="caution">
    <text evidence="1">The sequence shown here is derived from an EMBL/GenBank/DDBJ whole genome shotgun (WGS) entry which is preliminary data.</text>
</comment>
<evidence type="ECO:0000313" key="1">
    <source>
        <dbReference type="EMBL" id="MDP9866629.1"/>
    </source>
</evidence>
<evidence type="ECO:0000313" key="2">
    <source>
        <dbReference type="Proteomes" id="UP001230426"/>
    </source>
</evidence>
<keyword evidence="2" id="KW-1185">Reference proteome</keyword>
<reference evidence="1 2" key="1">
    <citation type="submission" date="2023-07" db="EMBL/GenBank/DDBJ databases">
        <title>Sequencing the genomes of 1000 actinobacteria strains.</title>
        <authorList>
            <person name="Klenk H.-P."/>
        </authorList>
    </citation>
    <scope>NUCLEOTIDE SEQUENCE [LARGE SCALE GENOMIC DNA]</scope>
    <source>
        <strain evidence="1 2">DSM 44109</strain>
    </source>
</reference>
<organism evidence="1 2">
    <name type="scientific">Streptosporangium brasiliense</name>
    <dbReference type="NCBI Taxonomy" id="47480"/>
    <lineage>
        <taxon>Bacteria</taxon>
        <taxon>Bacillati</taxon>
        <taxon>Actinomycetota</taxon>
        <taxon>Actinomycetes</taxon>
        <taxon>Streptosporangiales</taxon>
        <taxon>Streptosporangiaceae</taxon>
        <taxon>Streptosporangium</taxon>
    </lineage>
</organism>
<protein>
    <recommendedName>
        <fullName evidence="3">Transcriptional regulator, AbiEi antitoxin, Type IV TA system</fullName>
    </recommendedName>
</protein>
<sequence>MLEDGGKPVRLGSVRNALGQFADDGHVARLECGLYAQP</sequence>
<accession>A0ABT9RCX8</accession>
<dbReference type="EMBL" id="JAUSRB010000002">
    <property type="protein sequence ID" value="MDP9866629.1"/>
    <property type="molecule type" value="Genomic_DNA"/>
</dbReference>